<evidence type="ECO:0000313" key="10">
    <source>
        <dbReference type="Proteomes" id="UP000734511"/>
    </source>
</evidence>
<name>A0ABX1A3S0_9ACTN</name>
<comment type="catalytic activity">
    <reaction evidence="1 8">
        <text>alpha-D-glucose = beta-D-glucose</text>
        <dbReference type="Rhea" id="RHEA:10264"/>
        <dbReference type="ChEBI" id="CHEBI:15903"/>
        <dbReference type="ChEBI" id="CHEBI:17925"/>
        <dbReference type="EC" id="5.1.3.3"/>
    </reaction>
</comment>
<dbReference type="Gene3D" id="2.70.98.10">
    <property type="match status" value="1"/>
</dbReference>
<keyword evidence="10" id="KW-1185">Reference proteome</keyword>
<dbReference type="Proteomes" id="UP000734511">
    <property type="component" value="Unassembled WGS sequence"/>
</dbReference>
<dbReference type="EC" id="5.1.3.3" evidence="4 8"/>
<organism evidence="9 10">
    <name type="scientific">Actinacidiphila epipremni</name>
    <dbReference type="NCBI Taxonomy" id="2053013"/>
    <lineage>
        <taxon>Bacteria</taxon>
        <taxon>Bacillati</taxon>
        <taxon>Actinomycetota</taxon>
        <taxon>Actinomycetes</taxon>
        <taxon>Kitasatosporales</taxon>
        <taxon>Streptomycetaceae</taxon>
        <taxon>Actinacidiphila</taxon>
    </lineage>
</organism>
<dbReference type="InterPro" id="IPR015443">
    <property type="entry name" value="Aldose_1-epimerase"/>
</dbReference>
<dbReference type="InterPro" id="IPR011013">
    <property type="entry name" value="Gal_mutarotase_sf_dom"/>
</dbReference>
<evidence type="ECO:0000256" key="8">
    <source>
        <dbReference type="PIRNR" id="PIRNR005096"/>
    </source>
</evidence>
<dbReference type="EMBL" id="JAATEJ010000052">
    <property type="protein sequence ID" value="NJP48421.1"/>
    <property type="molecule type" value="Genomic_DNA"/>
</dbReference>
<dbReference type="NCBIfam" id="NF008277">
    <property type="entry name" value="PRK11055.1"/>
    <property type="match status" value="1"/>
</dbReference>
<dbReference type="CDD" id="cd09019">
    <property type="entry name" value="galactose_mutarotase_like"/>
    <property type="match status" value="1"/>
</dbReference>
<proteinExistence type="inferred from homology"/>
<dbReference type="InterPro" id="IPR047215">
    <property type="entry name" value="Galactose_mutarotase-like"/>
</dbReference>
<keyword evidence="6 8" id="KW-0413">Isomerase</keyword>
<evidence type="ECO:0000256" key="7">
    <source>
        <dbReference type="ARBA" id="ARBA00023277"/>
    </source>
</evidence>
<dbReference type="PIRSF" id="PIRSF005096">
    <property type="entry name" value="GALM"/>
    <property type="match status" value="1"/>
</dbReference>
<dbReference type="PROSITE" id="PS00545">
    <property type="entry name" value="ALDOSE_1_EPIMERASE"/>
    <property type="match status" value="1"/>
</dbReference>
<evidence type="ECO:0000313" key="9">
    <source>
        <dbReference type="EMBL" id="NJP48421.1"/>
    </source>
</evidence>
<dbReference type="PANTHER" id="PTHR10091:SF0">
    <property type="entry name" value="GALACTOSE MUTAROTASE"/>
    <property type="match status" value="1"/>
</dbReference>
<dbReference type="InterPro" id="IPR008183">
    <property type="entry name" value="Aldose_1/G6P_1-epimerase"/>
</dbReference>
<evidence type="ECO:0000256" key="6">
    <source>
        <dbReference type="ARBA" id="ARBA00023235"/>
    </source>
</evidence>
<gene>
    <name evidence="9" type="ORF">HCN08_34240</name>
</gene>
<evidence type="ECO:0000256" key="4">
    <source>
        <dbReference type="ARBA" id="ARBA00013185"/>
    </source>
</evidence>
<comment type="caution">
    <text evidence="9">The sequence shown here is derived from an EMBL/GenBank/DDBJ whole genome shotgun (WGS) entry which is preliminary data.</text>
</comment>
<evidence type="ECO:0000256" key="2">
    <source>
        <dbReference type="ARBA" id="ARBA00005028"/>
    </source>
</evidence>
<dbReference type="SUPFAM" id="SSF74650">
    <property type="entry name" value="Galactose mutarotase-like"/>
    <property type="match status" value="1"/>
</dbReference>
<comment type="similarity">
    <text evidence="3 8">Belongs to the aldose epimerase family.</text>
</comment>
<dbReference type="InterPro" id="IPR018052">
    <property type="entry name" value="Ald1_epimerase_CS"/>
</dbReference>
<reference evidence="9 10" key="1">
    <citation type="submission" date="2020-03" db="EMBL/GenBank/DDBJ databases">
        <title>WGS of actinomycetes isolated from Thailand.</title>
        <authorList>
            <person name="Thawai C."/>
        </authorList>
    </citation>
    <scope>NUCLEOTIDE SEQUENCE [LARGE SCALE GENOMIC DNA]</scope>
    <source>
        <strain evidence="9 10">PRB2-1</strain>
    </source>
</reference>
<dbReference type="RefSeq" id="WP_167987251.1">
    <property type="nucleotide sequence ID" value="NZ_JAATEJ010000052.1"/>
</dbReference>
<evidence type="ECO:0000256" key="5">
    <source>
        <dbReference type="ARBA" id="ARBA00014165"/>
    </source>
</evidence>
<keyword evidence="7 8" id="KW-0119">Carbohydrate metabolism</keyword>
<dbReference type="Pfam" id="PF01263">
    <property type="entry name" value="Aldose_epim"/>
    <property type="match status" value="1"/>
</dbReference>
<protein>
    <recommendedName>
        <fullName evidence="5 8">Aldose 1-epimerase</fullName>
        <ecNumber evidence="4 8">5.1.3.3</ecNumber>
    </recommendedName>
</protein>
<evidence type="ECO:0000256" key="1">
    <source>
        <dbReference type="ARBA" id="ARBA00001614"/>
    </source>
</evidence>
<sequence length="356" mass="37906">MPTVTHSPAGTLPDGRLIRLWRLAAPGVTAEVLDLGASLHSLRCPDRTGRPDEVVVSPLDPADRLGAARYLGATIGRYANRIAGARLPTPDGLLPLDANERTHTLHGGTGGFDVRVWSAHPVAEGGAAGVVLRLVSPAGDQGFPGELHVSVTYSLSDAGELRIDYRATTDARTVVNLTNHTYWNLAGGTGATVLDHDLQVAADHYTRADAEMLPLPGPPEPVGGTPFDLTSPRRIGEALEVPDAQIRLAGGGFDHNWALGAAGSDVPARAAVLAHRPSGRLLECLTTQPGLQVYTGNHFDGSFLDRRGRPVRRHGGIALETQHFPDAPRRPDFPSTWLDPGEVHRSTTVYRFGVLP</sequence>
<comment type="pathway">
    <text evidence="2 8">Carbohydrate metabolism; hexose metabolism.</text>
</comment>
<dbReference type="PANTHER" id="PTHR10091">
    <property type="entry name" value="ALDOSE-1-EPIMERASE"/>
    <property type="match status" value="1"/>
</dbReference>
<evidence type="ECO:0000256" key="3">
    <source>
        <dbReference type="ARBA" id="ARBA00006206"/>
    </source>
</evidence>
<accession>A0ABX1A3S0</accession>
<dbReference type="InterPro" id="IPR014718">
    <property type="entry name" value="GH-type_carb-bd"/>
</dbReference>